<feature type="signal peptide" evidence="2">
    <location>
        <begin position="1"/>
        <end position="22"/>
    </location>
</feature>
<feature type="chain" id="PRO_5020833051" description="Activin types I and II receptor domain-containing protein" evidence="2">
    <location>
        <begin position="23"/>
        <end position="164"/>
    </location>
</feature>
<keyword evidence="2" id="KW-0732">Signal</keyword>
<protein>
    <recommendedName>
        <fullName evidence="5">Activin types I and II receptor domain-containing protein</fullName>
    </recommendedName>
</protein>
<reference evidence="3 4" key="1">
    <citation type="journal article" date="2015" name="Genome Biol.">
        <title>Comparative genomics of Steinernema reveals deeply conserved gene regulatory networks.</title>
        <authorList>
            <person name="Dillman A.R."/>
            <person name="Macchietto M."/>
            <person name="Porter C.F."/>
            <person name="Rogers A."/>
            <person name="Williams B."/>
            <person name="Antoshechkin I."/>
            <person name="Lee M.M."/>
            <person name="Goodwin Z."/>
            <person name="Lu X."/>
            <person name="Lewis E.E."/>
            <person name="Goodrich-Blair H."/>
            <person name="Stock S.P."/>
            <person name="Adams B.J."/>
            <person name="Sternberg P.W."/>
            <person name="Mortazavi A."/>
        </authorList>
    </citation>
    <scope>NUCLEOTIDE SEQUENCE [LARGE SCALE GENOMIC DNA]</scope>
    <source>
        <strain evidence="3 4">ALL</strain>
    </source>
</reference>
<dbReference type="Proteomes" id="UP000298663">
    <property type="component" value="Unassembled WGS sequence"/>
</dbReference>
<evidence type="ECO:0000313" key="4">
    <source>
        <dbReference type="Proteomes" id="UP000298663"/>
    </source>
</evidence>
<keyword evidence="1" id="KW-0472">Membrane</keyword>
<sequence>MAFMRALVFASALVASLGIASGDTSCYIYNKKLDTREVTTCTNTDFCVFVNHGGEYRGGCGDWGLEDERCTGLRDETVSKLLREDKRIQCCSYKLCNGNADDASIAASEAKAKEIVPGVPGIDVPDVPKIPDGVPGFGKSNASPTVLSFLSAAAVVVLMMFLIY</sequence>
<evidence type="ECO:0008006" key="5">
    <source>
        <dbReference type="Google" id="ProtNLM"/>
    </source>
</evidence>
<keyword evidence="1" id="KW-0812">Transmembrane</keyword>
<keyword evidence="4" id="KW-1185">Reference proteome</keyword>
<organism evidence="3 4">
    <name type="scientific">Steinernema carpocapsae</name>
    <name type="common">Entomopathogenic nematode</name>
    <dbReference type="NCBI Taxonomy" id="34508"/>
    <lineage>
        <taxon>Eukaryota</taxon>
        <taxon>Metazoa</taxon>
        <taxon>Ecdysozoa</taxon>
        <taxon>Nematoda</taxon>
        <taxon>Chromadorea</taxon>
        <taxon>Rhabditida</taxon>
        <taxon>Tylenchina</taxon>
        <taxon>Panagrolaimomorpha</taxon>
        <taxon>Strongyloidoidea</taxon>
        <taxon>Steinernematidae</taxon>
        <taxon>Steinernema</taxon>
    </lineage>
</organism>
<accession>A0A4U5MM45</accession>
<keyword evidence="1" id="KW-1133">Transmembrane helix</keyword>
<dbReference type="AlphaFoldDB" id="A0A4U5MM45"/>
<gene>
    <name evidence="3" type="ORF">L596_022444</name>
</gene>
<proteinExistence type="predicted"/>
<reference evidence="3 4" key="2">
    <citation type="journal article" date="2019" name="G3 (Bethesda)">
        <title>Hybrid Assembly of the Genome of the Entomopathogenic Nematode Steinernema carpocapsae Identifies the X-Chromosome.</title>
        <authorList>
            <person name="Serra L."/>
            <person name="Macchietto M."/>
            <person name="Macias-Munoz A."/>
            <person name="McGill C.J."/>
            <person name="Rodriguez I.M."/>
            <person name="Rodriguez B."/>
            <person name="Murad R."/>
            <person name="Mortazavi A."/>
        </authorList>
    </citation>
    <scope>NUCLEOTIDE SEQUENCE [LARGE SCALE GENOMIC DNA]</scope>
    <source>
        <strain evidence="3 4">ALL</strain>
    </source>
</reference>
<feature type="transmembrane region" description="Helical" evidence="1">
    <location>
        <begin position="146"/>
        <end position="163"/>
    </location>
</feature>
<evidence type="ECO:0000256" key="2">
    <source>
        <dbReference type="SAM" id="SignalP"/>
    </source>
</evidence>
<name>A0A4U5MM45_STECR</name>
<evidence type="ECO:0000256" key="1">
    <source>
        <dbReference type="SAM" id="Phobius"/>
    </source>
</evidence>
<comment type="caution">
    <text evidence="3">The sequence shown here is derived from an EMBL/GenBank/DDBJ whole genome shotgun (WGS) entry which is preliminary data.</text>
</comment>
<evidence type="ECO:0000313" key="3">
    <source>
        <dbReference type="EMBL" id="TKR70412.1"/>
    </source>
</evidence>
<dbReference type="EMBL" id="AZBU02000007">
    <property type="protein sequence ID" value="TKR70412.1"/>
    <property type="molecule type" value="Genomic_DNA"/>
</dbReference>